<name>A0A9X7UXK2_9GAMM</name>
<proteinExistence type="predicted"/>
<dbReference type="KEGG" id="vcw:GJQ55_04995"/>
<gene>
    <name evidence="2" type="ORF">GJQ55_04995</name>
</gene>
<evidence type="ECO:0000313" key="2">
    <source>
        <dbReference type="EMBL" id="QQD23875.1"/>
    </source>
</evidence>
<protein>
    <submittedName>
        <fullName evidence="2">DUF2066 domain-containing protein</fullName>
    </submittedName>
</protein>
<keyword evidence="3" id="KW-1185">Reference proteome</keyword>
<feature type="chain" id="PRO_5040823529" evidence="1">
    <location>
        <begin position="19"/>
        <end position="336"/>
    </location>
</feature>
<dbReference type="InterPro" id="IPR018642">
    <property type="entry name" value="DUF2066"/>
</dbReference>
<feature type="signal peptide" evidence="1">
    <location>
        <begin position="1"/>
        <end position="18"/>
    </location>
</feature>
<dbReference type="EMBL" id="CP046056">
    <property type="protein sequence ID" value="QQD23875.1"/>
    <property type="molecule type" value="Genomic_DNA"/>
</dbReference>
<dbReference type="AlphaFoldDB" id="A0A9X7UXK2"/>
<reference evidence="2 3" key="1">
    <citation type="submission" date="2019-11" db="EMBL/GenBank/DDBJ databases">
        <title>Venatorbacter sp. nov. a predator of Campylobacter and other Gram-negative bacteria.</title>
        <authorList>
            <person name="Saeedi A."/>
            <person name="Cummings N.J."/>
            <person name="Connerton I.F."/>
            <person name="Connerton P.L."/>
        </authorList>
    </citation>
    <scope>NUCLEOTIDE SEQUENCE [LARGE SCALE GENOMIC DNA]</scope>
    <source>
        <strain evidence="2">XL5</strain>
    </source>
</reference>
<evidence type="ECO:0000256" key="1">
    <source>
        <dbReference type="SAM" id="SignalP"/>
    </source>
</evidence>
<dbReference type="Proteomes" id="UP000596074">
    <property type="component" value="Chromosome"/>
</dbReference>
<evidence type="ECO:0000313" key="3">
    <source>
        <dbReference type="Proteomes" id="UP000596074"/>
    </source>
</evidence>
<organism evidence="2 3">
    <name type="scientific">Venatoribacter cucullus</name>
    <dbReference type="NCBI Taxonomy" id="2661630"/>
    <lineage>
        <taxon>Bacteria</taxon>
        <taxon>Pseudomonadati</taxon>
        <taxon>Pseudomonadota</taxon>
        <taxon>Gammaproteobacteria</taxon>
        <taxon>Oceanospirillales</taxon>
        <taxon>Oceanospirillaceae</taxon>
        <taxon>Venatoribacter</taxon>
    </lineage>
</organism>
<dbReference type="RefSeq" id="WP_228346418.1">
    <property type="nucleotide sequence ID" value="NZ_CP046056.1"/>
</dbReference>
<keyword evidence="1" id="KW-0732">Signal</keyword>
<sequence>MRIIGLLLVWCLSLNAQAVMVSDLYEMQVPVADQSAVSRAPAMQEALMLVLVKVAGEQGAAQHELLQQQLSNPEVFVKSFRYVRDEADASLQLKVSFAPNLIDDVLRQAQLPVWGKSRPLVLLWQAVEDNRQRLVLNQNEQQWRLQLERAMSERGIPLLWPALDMEDEIALPAGSLWGLFRADVRKASERYMADAQMAGRLAPAAGIGFAYRGFLLHRDEALELSAEGEDVLAVLRQIADQVAVFLAQRYAVRNQGETSGQMIMVSGVDNFRQYHELLAYLNSNNAIDQVHIRSVDTNNLILELDLAADWAQVWSVLALDRRLVATEQPQVYRWQP</sequence>
<dbReference type="Pfam" id="PF09839">
    <property type="entry name" value="DUF2066"/>
    <property type="match status" value="1"/>
</dbReference>
<accession>A0A9X7UXK2</accession>